<dbReference type="EMBL" id="KU160673">
    <property type="protein sequence ID" value="ALY10835.1"/>
    <property type="molecule type" value="Genomic_DNA"/>
</dbReference>
<gene>
    <name evidence="1" type="primary">51</name>
    <name evidence="1" type="ORF">WILDE_51</name>
</gene>
<protein>
    <submittedName>
        <fullName evidence="1">Uncharacterized protein</fullName>
    </submittedName>
</protein>
<evidence type="ECO:0000313" key="2">
    <source>
        <dbReference type="Proteomes" id="UP000225045"/>
    </source>
</evidence>
<proteinExistence type="predicted"/>
<organism evidence="1 2">
    <name type="scientific">Arthrobacter phage Wilde</name>
    <dbReference type="NCBI Taxonomy" id="1772323"/>
    <lineage>
        <taxon>Viruses</taxon>
        <taxon>Duplodnaviria</taxon>
        <taxon>Heunggongvirae</taxon>
        <taxon>Uroviricota</taxon>
        <taxon>Caudoviricetes</taxon>
        <taxon>Tankvirus</taxon>
        <taxon>Tankvirus tank</taxon>
    </lineage>
</organism>
<dbReference type="Proteomes" id="UP000225045">
    <property type="component" value="Segment"/>
</dbReference>
<sequence>MIGDSIMADMPFDSILDHFANGFDDKLDPDQAQSHAIDLDQELQSKFLFFNIEEEVDSIEIFDRGEGAIQHLGAGSGPEECTAGHGDNPNWLWNHALNAMALARHLEKVQRQKLLDAMPHHGWHVATTNDSAFTVYVSADNRFFMMDRRKGQLTERTDEWFRGSLTHWKFRPIGMLISEAGLAPYDSRPIPKGE</sequence>
<reference evidence="1 2" key="1">
    <citation type="submission" date="2015-11" db="EMBL/GenBank/DDBJ databases">
        <authorList>
            <person name="Menninger J.E."/>
            <person name="Lamey M.E."/>
            <person name="Lindemann J.M."/>
            <person name="Martynyuk T."/>
            <person name="Mele F.E."/>
            <person name="Nabua C.T."/>
            <person name="Napoli C.K."/>
            <person name="Santiago L.M."/>
            <person name="Sweetman A.T."/>
            <person name="Weinstein J.L."/>
            <person name="Barrett N.A."/>
            <person name="Buerkert T.R."/>
            <person name="Cautela J.A."/>
            <person name="Egan M.S."/>
            <person name="Erb J.E."/>
            <person name="Garrigan K.E."/>
            <person name="Hagan D.J."/>
            <person name="Hartwell M.C."/>
            <person name="Hyduchak K.M."/>
            <person name="Jacob A.E."/>
            <person name="DeNigris D.M."/>
            <person name="London S.C."/>
            <person name="King-Smith C."/>
            <person name="Lee-Soety J.Y."/>
            <person name="Bradley K.W."/>
            <person name="Asai D.J."/>
            <person name="Bowman C.A."/>
            <person name="Russell D.A."/>
            <person name="Pope W.H."/>
            <person name="Jacobs-Sera D."/>
            <person name="Hendrix R.W."/>
            <person name="Hatfull G.F."/>
        </authorList>
    </citation>
    <scope>NUCLEOTIDE SEQUENCE [LARGE SCALE GENOMIC DNA]</scope>
</reference>
<name>A0A0U4KBZ0_9CAUD</name>
<accession>A0A0U4KBZ0</accession>
<evidence type="ECO:0000313" key="1">
    <source>
        <dbReference type="EMBL" id="ALY10835.1"/>
    </source>
</evidence>